<sequence length="129" mass="14725">MFVVDDIEMRLENLAVYDGEINMHSERENDYMYLIEFNVNNQSDDSIPFSNSDLKAYDEEGYQLERILVSSNNNAGLDTINTMGALDAGRQIKLYVVLDAKTGEDIEVTWDKTVSFRSEKAEFVLPALQ</sequence>
<dbReference type="Gene3D" id="2.60.40.1240">
    <property type="match status" value="1"/>
</dbReference>
<evidence type="ECO:0000313" key="3">
    <source>
        <dbReference type="Proteomes" id="UP001179280"/>
    </source>
</evidence>
<proteinExistence type="predicted"/>
<name>A0ABS2SWP3_9BACI</name>
<organism evidence="2 3">
    <name type="scientific">Shouchella xiaoxiensis</name>
    <dbReference type="NCBI Taxonomy" id="766895"/>
    <lineage>
        <taxon>Bacteria</taxon>
        <taxon>Bacillati</taxon>
        <taxon>Bacillota</taxon>
        <taxon>Bacilli</taxon>
        <taxon>Bacillales</taxon>
        <taxon>Bacillaceae</taxon>
        <taxon>Shouchella</taxon>
    </lineage>
</organism>
<dbReference type="EMBL" id="JAFBCV010000010">
    <property type="protein sequence ID" value="MBM7839957.1"/>
    <property type="molecule type" value="Genomic_DNA"/>
</dbReference>
<accession>A0ABS2SWP3</accession>
<protein>
    <recommendedName>
        <fullName evidence="4">DUF4352 domain-containing protein</fullName>
    </recommendedName>
</protein>
<reference evidence="2" key="1">
    <citation type="submission" date="2021-01" db="EMBL/GenBank/DDBJ databases">
        <title>Genomic Encyclopedia of Type Strains, Phase IV (KMG-IV): sequencing the most valuable type-strain genomes for metagenomic binning, comparative biology and taxonomic classification.</title>
        <authorList>
            <person name="Goeker M."/>
        </authorList>
    </citation>
    <scope>NUCLEOTIDE SEQUENCE</scope>
    <source>
        <strain evidence="2">DSM 21943</strain>
    </source>
</reference>
<gene>
    <name evidence="2" type="ORF">JOC54_003237</name>
</gene>
<keyword evidence="1" id="KW-0732">Signal</keyword>
<keyword evidence="3" id="KW-1185">Reference proteome</keyword>
<dbReference type="Proteomes" id="UP001179280">
    <property type="component" value="Unassembled WGS sequence"/>
</dbReference>
<evidence type="ECO:0000256" key="1">
    <source>
        <dbReference type="ARBA" id="ARBA00022729"/>
    </source>
</evidence>
<comment type="caution">
    <text evidence="2">The sequence shown here is derived from an EMBL/GenBank/DDBJ whole genome shotgun (WGS) entry which is preliminary data.</text>
</comment>
<evidence type="ECO:0008006" key="4">
    <source>
        <dbReference type="Google" id="ProtNLM"/>
    </source>
</evidence>
<dbReference type="InterPro" id="IPR029050">
    <property type="entry name" value="Immunoprotect_excell_Ig-like"/>
</dbReference>
<evidence type="ECO:0000313" key="2">
    <source>
        <dbReference type="EMBL" id="MBM7839957.1"/>
    </source>
</evidence>
<dbReference type="RefSeq" id="WP_204467311.1">
    <property type="nucleotide sequence ID" value="NZ_JAFBCV010000010.1"/>
</dbReference>